<evidence type="ECO:0000313" key="1">
    <source>
        <dbReference type="EMBL" id="EAP85986.1"/>
    </source>
</evidence>
<dbReference type="HOGENOM" id="CLU_2368128_0_0_10"/>
<dbReference type="STRING" id="216432.CA2559_08136"/>
<dbReference type="KEGG" id="cat:CA2559_08136"/>
<dbReference type="Proteomes" id="UP000002297">
    <property type="component" value="Chromosome"/>
</dbReference>
<name>A3UBI5_CROAH</name>
<dbReference type="RefSeq" id="WP_013187372.1">
    <property type="nucleotide sequence ID" value="NC_014230.1"/>
</dbReference>
<dbReference type="AlphaFoldDB" id="A3UBI5"/>
<reference evidence="1 2" key="1">
    <citation type="journal article" date="2010" name="J. Bacteriol.">
        <title>The complete genome sequence of Croceibacter atlanticus HTCC2559T.</title>
        <authorList>
            <person name="Oh H.M."/>
            <person name="Kang I."/>
            <person name="Ferriera S."/>
            <person name="Giovannoni S.J."/>
            <person name="Cho J.C."/>
        </authorList>
    </citation>
    <scope>NUCLEOTIDE SEQUENCE [LARGE SCALE GENOMIC DNA]</scope>
    <source>
        <strain evidence="2">ATCC BAA-628 / HTCC2559 / KCTC 12090</strain>
    </source>
</reference>
<evidence type="ECO:0000313" key="2">
    <source>
        <dbReference type="Proteomes" id="UP000002297"/>
    </source>
</evidence>
<gene>
    <name evidence="1" type="ordered locus">CA2559_08136</name>
</gene>
<evidence type="ECO:0008006" key="3">
    <source>
        <dbReference type="Google" id="ProtNLM"/>
    </source>
</evidence>
<dbReference type="EMBL" id="CP002046">
    <property type="protein sequence ID" value="EAP85986.1"/>
    <property type="molecule type" value="Genomic_DNA"/>
</dbReference>
<accession>A3UBI5</accession>
<organism evidence="1 2">
    <name type="scientific">Croceibacter atlanticus (strain ATCC BAA-628 / JCM 21780 / CIP 108009 / IAM 15332 / KCTC 12090 / HTCC2559)</name>
    <dbReference type="NCBI Taxonomy" id="216432"/>
    <lineage>
        <taxon>Bacteria</taxon>
        <taxon>Pseudomonadati</taxon>
        <taxon>Bacteroidota</taxon>
        <taxon>Flavobacteriia</taxon>
        <taxon>Flavobacteriales</taxon>
        <taxon>Flavobacteriaceae</taxon>
        <taxon>Croceibacter</taxon>
    </lineage>
</organism>
<dbReference type="GeneID" id="89453381"/>
<keyword evidence="2" id="KW-1185">Reference proteome</keyword>
<sequence length="95" mass="11066">MTKHSIFWTEVAAKDSLRILNIVRHEETFESYLELKKTLKHAEGLISRFPKLFPKSSSYGKLHTLKLRADLRLIYLADIEATVIISIIKESKEEH</sequence>
<proteinExistence type="predicted"/>
<dbReference type="OrthoDB" id="963196at2"/>
<protein>
    <recommendedName>
        <fullName evidence="3">Plasmid stabilization system</fullName>
    </recommendedName>
</protein>